<evidence type="ECO:0000256" key="2">
    <source>
        <dbReference type="SAM" id="SignalP"/>
    </source>
</evidence>
<dbReference type="Pfam" id="PF00578">
    <property type="entry name" value="AhpC-TSA"/>
    <property type="match status" value="1"/>
</dbReference>
<evidence type="ECO:0000313" key="4">
    <source>
        <dbReference type="EMBL" id="MEZ0451755.1"/>
    </source>
</evidence>
<keyword evidence="1" id="KW-0676">Redox-active center</keyword>
<dbReference type="PROSITE" id="PS51352">
    <property type="entry name" value="THIOREDOXIN_2"/>
    <property type="match status" value="1"/>
</dbReference>
<proteinExistence type="predicted"/>
<keyword evidence="2" id="KW-0732">Signal</keyword>
<dbReference type="PANTHER" id="PTHR42852:SF13">
    <property type="entry name" value="PROTEIN DIPZ"/>
    <property type="match status" value="1"/>
</dbReference>
<protein>
    <submittedName>
        <fullName evidence="4">TlpA disulfide reductase family protein</fullName>
    </submittedName>
</protein>
<gene>
    <name evidence="4" type="ORF">ABTW24_09125</name>
</gene>
<feature type="signal peptide" evidence="2">
    <location>
        <begin position="1"/>
        <end position="19"/>
    </location>
</feature>
<dbReference type="PROSITE" id="PS00194">
    <property type="entry name" value="THIOREDOXIN_1"/>
    <property type="match status" value="1"/>
</dbReference>
<accession>A0ABV4HB82</accession>
<feature type="domain" description="Thioredoxin" evidence="3">
    <location>
        <begin position="341"/>
        <end position="492"/>
    </location>
</feature>
<dbReference type="Proteomes" id="UP001566204">
    <property type="component" value="Unassembled WGS sequence"/>
</dbReference>
<evidence type="ECO:0000313" key="5">
    <source>
        <dbReference type="Proteomes" id="UP001566204"/>
    </source>
</evidence>
<sequence length="497" mass="54937">MKKIILTAFSACFLFTAKAQQANTGNTIRQRLSELNTITDPTALTAKLKELQQGTVEDNYLVAYSYYSSKGMAEQADNLQNEILKKFPKGRLALQQKIQEIGEISDLDARDKSFMEFYKEYPDENFGFLTYSLSQDFAARGDDAKMRFYADIYGKGATDGKGNPIAKETIYAMMAGSMVQANPELAAGYLKYGVDAAEASLAEIKASSSPDPNLLSRAQNNYFAVLTNYVTALSNGKDVEKGYQEAQKAYLALQEDKKADPRSLKYLEGAYVQTLIKTKRFKEALPYIENAVKEDQANKAMMEQLKTAYVAVNGSESGYKAYESNLLVIQEENIQAEIAKMAVSKPAPDFELKDVDGNLVKLSDLKGKVVVLDFWATWCGPCKASFPAMQKAVDKYKNDPNVKFLFLHTWEKGGGDPTANAKKYVTDNKYSFEVLMDLRDPKTNASAVASAYKVDGIPAKIIIDTHGQIRFSTSGFGADADKAVKELSNMIAFAKKG</sequence>
<dbReference type="InterPro" id="IPR000866">
    <property type="entry name" value="AhpC/TSA"/>
</dbReference>
<evidence type="ECO:0000256" key="1">
    <source>
        <dbReference type="ARBA" id="ARBA00023284"/>
    </source>
</evidence>
<dbReference type="PANTHER" id="PTHR42852">
    <property type="entry name" value="THIOL:DISULFIDE INTERCHANGE PROTEIN DSBE"/>
    <property type="match status" value="1"/>
</dbReference>
<dbReference type="EMBL" id="JBEOQB010000002">
    <property type="protein sequence ID" value="MEZ0451755.1"/>
    <property type="molecule type" value="Genomic_DNA"/>
</dbReference>
<dbReference type="InterPro" id="IPR036249">
    <property type="entry name" value="Thioredoxin-like_sf"/>
</dbReference>
<dbReference type="RefSeq" id="WP_370482048.1">
    <property type="nucleotide sequence ID" value="NZ_JBEOQA010000001.1"/>
</dbReference>
<dbReference type="InterPro" id="IPR050553">
    <property type="entry name" value="Thioredoxin_ResA/DsbE_sf"/>
</dbReference>
<reference evidence="4 5" key="1">
    <citation type="submission" date="2024-06" db="EMBL/GenBank/DDBJ databases">
        <title>Soil Sphingobacterium thalpophilum.</title>
        <authorList>
            <person name="Yang J."/>
            <person name="Li J."/>
        </authorList>
    </citation>
    <scope>NUCLEOTIDE SEQUENCE [LARGE SCALE GENOMIC DNA]</scope>
    <source>
        <strain evidence="4 5">22g91tb</strain>
    </source>
</reference>
<dbReference type="SUPFAM" id="SSF52833">
    <property type="entry name" value="Thioredoxin-like"/>
    <property type="match status" value="1"/>
</dbReference>
<dbReference type="InterPro" id="IPR013766">
    <property type="entry name" value="Thioredoxin_domain"/>
</dbReference>
<evidence type="ECO:0000259" key="3">
    <source>
        <dbReference type="PROSITE" id="PS51352"/>
    </source>
</evidence>
<feature type="chain" id="PRO_5046987277" evidence="2">
    <location>
        <begin position="20"/>
        <end position="497"/>
    </location>
</feature>
<keyword evidence="5" id="KW-1185">Reference proteome</keyword>
<dbReference type="InterPro" id="IPR017937">
    <property type="entry name" value="Thioredoxin_CS"/>
</dbReference>
<organism evidence="4 5">
    <name type="scientific">Sphingobacterium thalpophilum</name>
    <dbReference type="NCBI Taxonomy" id="259"/>
    <lineage>
        <taxon>Bacteria</taxon>
        <taxon>Pseudomonadati</taxon>
        <taxon>Bacteroidota</taxon>
        <taxon>Sphingobacteriia</taxon>
        <taxon>Sphingobacteriales</taxon>
        <taxon>Sphingobacteriaceae</taxon>
        <taxon>Sphingobacterium</taxon>
    </lineage>
</organism>
<name>A0ABV4HB82_9SPHI</name>
<dbReference type="Gene3D" id="3.40.30.10">
    <property type="entry name" value="Glutaredoxin"/>
    <property type="match status" value="1"/>
</dbReference>
<dbReference type="CDD" id="cd02966">
    <property type="entry name" value="TlpA_like_family"/>
    <property type="match status" value="1"/>
</dbReference>
<comment type="caution">
    <text evidence="4">The sequence shown here is derived from an EMBL/GenBank/DDBJ whole genome shotgun (WGS) entry which is preliminary data.</text>
</comment>